<dbReference type="PANTHER" id="PTHR33295:SF7">
    <property type="entry name" value="ATPASE"/>
    <property type="match status" value="1"/>
</dbReference>
<dbReference type="Proteomes" id="UP000620327">
    <property type="component" value="Unassembled WGS sequence"/>
</dbReference>
<protein>
    <submittedName>
        <fullName evidence="3">ATP-binding protein</fullName>
    </submittedName>
</protein>
<evidence type="ECO:0000313" key="4">
    <source>
        <dbReference type="Proteomes" id="UP000620327"/>
    </source>
</evidence>
<dbReference type="GO" id="GO:0005524">
    <property type="term" value="F:ATP binding"/>
    <property type="evidence" value="ECO:0007669"/>
    <property type="project" value="UniProtKB-KW"/>
</dbReference>
<keyword evidence="3" id="KW-0067">ATP-binding</keyword>
<dbReference type="AlphaFoldDB" id="A0A923MIW7"/>
<dbReference type="SUPFAM" id="SSF52540">
    <property type="entry name" value="P-loop containing nucleoside triphosphate hydrolases"/>
    <property type="match status" value="1"/>
</dbReference>
<keyword evidence="4" id="KW-1185">Reference proteome</keyword>
<sequence>MERKIEEQLLAWKNKTDDRLPLIVNGARQVGKTYILRKFGEEQFKNVVYINLETNLTIASYFNDNIAPERLLRYLEASTGERIIPEETLIIFDEIQSSERALTALKYFCEETPEYHIAAAGSLLGVAINRQHYSFPVGKVETLTLYPLDFEEYLGARSQKLLSEEIRRAYEKMEPLPDALHQKAIELYREYLLIGGMPACINAFLKSGSFLDVPLVQNEILDNYIADMAKYASNTDSVKIRACYNSIPAQLAKDNKKFQYKVVQKGGSAALFGASIEWLNLAGVVLKCQRINQAIEPIAVYTDLSAFKLYMGDVGLLTMKSGLSQQTVLSGEGNTFMGAVTENYVAQQLAAKGYDLYYWESSSTAELDFVLQKGNQIVGVEVKKGEHVRSRSLSVFVDSYKPAYSVRLSLKNFGEKDGLKSVPLYAAFCV</sequence>
<organism evidence="3 4">
    <name type="scientific">Dysosmobacter segnis</name>
    <dbReference type="NCBI Taxonomy" id="2763042"/>
    <lineage>
        <taxon>Bacteria</taxon>
        <taxon>Bacillati</taxon>
        <taxon>Bacillota</taxon>
        <taxon>Clostridia</taxon>
        <taxon>Eubacteriales</taxon>
        <taxon>Oscillospiraceae</taxon>
        <taxon>Dysosmobacter</taxon>
    </lineage>
</organism>
<dbReference type="Pfam" id="PF13635">
    <property type="entry name" value="DUF4143"/>
    <property type="match status" value="1"/>
</dbReference>
<dbReference type="EMBL" id="JACOQI010000009">
    <property type="protein sequence ID" value="MBC5770806.1"/>
    <property type="molecule type" value="Genomic_DNA"/>
</dbReference>
<accession>A0A923MIW7</accession>
<dbReference type="InterPro" id="IPR025420">
    <property type="entry name" value="DUF4143"/>
</dbReference>
<dbReference type="PANTHER" id="PTHR33295">
    <property type="entry name" value="ATPASE"/>
    <property type="match status" value="1"/>
</dbReference>
<evidence type="ECO:0000313" key="3">
    <source>
        <dbReference type="EMBL" id="MBC5770806.1"/>
    </source>
</evidence>
<comment type="caution">
    <text evidence="3">The sequence shown here is derived from an EMBL/GenBank/DDBJ whole genome shotgun (WGS) entry which is preliminary data.</text>
</comment>
<name>A0A923MIW7_9FIRM</name>
<dbReference type="InterPro" id="IPR027417">
    <property type="entry name" value="P-loop_NTPase"/>
</dbReference>
<keyword evidence="3" id="KW-0547">Nucleotide-binding</keyword>
<feature type="domain" description="AAA" evidence="1">
    <location>
        <begin position="21"/>
        <end position="154"/>
    </location>
</feature>
<dbReference type="InterPro" id="IPR041682">
    <property type="entry name" value="AAA_14"/>
</dbReference>
<reference evidence="3" key="1">
    <citation type="submission" date="2020-08" db="EMBL/GenBank/DDBJ databases">
        <title>Genome public.</title>
        <authorList>
            <person name="Liu C."/>
            <person name="Sun Q."/>
        </authorList>
    </citation>
    <scope>NUCLEOTIDE SEQUENCE</scope>
    <source>
        <strain evidence="3">BX15</strain>
    </source>
</reference>
<feature type="domain" description="DUF4143" evidence="2">
    <location>
        <begin position="227"/>
        <end position="384"/>
    </location>
</feature>
<proteinExistence type="predicted"/>
<gene>
    <name evidence="3" type="ORF">H8Z83_10830</name>
</gene>
<evidence type="ECO:0000259" key="2">
    <source>
        <dbReference type="Pfam" id="PF13635"/>
    </source>
</evidence>
<dbReference type="Pfam" id="PF13173">
    <property type="entry name" value="AAA_14"/>
    <property type="match status" value="1"/>
</dbReference>
<evidence type="ECO:0000259" key="1">
    <source>
        <dbReference type="Pfam" id="PF13173"/>
    </source>
</evidence>
<dbReference type="RefSeq" id="WP_187015033.1">
    <property type="nucleotide sequence ID" value="NZ_JACOQI010000009.1"/>
</dbReference>